<gene>
    <name evidence="1" type="ORF">QE109_04055</name>
</gene>
<sequence length="106" mass="12219">MKIVKVSYVKYADTFSSRLIGYMFQTRPYRSEVKIFENCKSIHTFNMRFSLDILFLDSQNRVIKRFLSVPSGRILKSVKGAQKVVEAPSGLFNSIEEDEVVLFEGV</sequence>
<comment type="caution">
    <text evidence="1">The sequence shown here is derived from an EMBL/GenBank/DDBJ whole genome shotgun (WGS) entry which is preliminary data.</text>
</comment>
<name>A0ABT6NA69_9FIRM</name>
<evidence type="ECO:0000313" key="1">
    <source>
        <dbReference type="EMBL" id="MDH8677306.1"/>
    </source>
</evidence>
<dbReference type="RefSeq" id="WP_281093117.1">
    <property type="nucleotide sequence ID" value="NZ_JARYZI010000002.1"/>
</dbReference>
<evidence type="ECO:0000313" key="2">
    <source>
        <dbReference type="Proteomes" id="UP001158045"/>
    </source>
</evidence>
<dbReference type="Gene3D" id="2.60.120.1140">
    <property type="entry name" value="Protein of unknown function DUF192"/>
    <property type="match status" value="1"/>
</dbReference>
<dbReference type="InterPro" id="IPR003795">
    <property type="entry name" value="DUF192"/>
</dbReference>
<dbReference type="Pfam" id="PF02643">
    <property type="entry name" value="DUF192"/>
    <property type="match status" value="1"/>
</dbReference>
<dbReference type="EMBL" id="JARYZI010000002">
    <property type="protein sequence ID" value="MDH8677306.1"/>
    <property type="molecule type" value="Genomic_DNA"/>
</dbReference>
<keyword evidence="2" id="KW-1185">Reference proteome</keyword>
<protein>
    <submittedName>
        <fullName evidence="1">DUF192 domain-containing protein</fullName>
    </submittedName>
</protein>
<proteinExistence type="predicted"/>
<accession>A0ABT6NA69</accession>
<reference evidence="1 2" key="1">
    <citation type="submission" date="2023-04" db="EMBL/GenBank/DDBJ databases">
        <title>Fusibacter bizertensis strain WBS, isolated from littoral bottom sediments of the Arctic seas - biochemical and genomic analysis.</title>
        <authorList>
            <person name="Brioukhanov A.L."/>
        </authorList>
    </citation>
    <scope>NUCLEOTIDE SEQUENCE [LARGE SCALE GENOMIC DNA]</scope>
    <source>
        <strain evidence="1 2">WBS</strain>
    </source>
</reference>
<dbReference type="InterPro" id="IPR038695">
    <property type="entry name" value="Saro_0823-like_sf"/>
</dbReference>
<organism evidence="1 2">
    <name type="scientific">Fusibacter bizertensis</name>
    <dbReference type="NCBI Taxonomy" id="1488331"/>
    <lineage>
        <taxon>Bacteria</taxon>
        <taxon>Bacillati</taxon>
        <taxon>Bacillota</taxon>
        <taxon>Clostridia</taxon>
        <taxon>Eubacteriales</taxon>
        <taxon>Eubacteriales Family XII. Incertae Sedis</taxon>
        <taxon>Fusibacter</taxon>
    </lineage>
</organism>
<dbReference type="Proteomes" id="UP001158045">
    <property type="component" value="Unassembled WGS sequence"/>
</dbReference>